<name>A0ABQ9H5D7_9NEOP</name>
<keyword evidence="2" id="KW-1185">Reference proteome</keyword>
<evidence type="ECO:0000313" key="1">
    <source>
        <dbReference type="EMBL" id="KAJ8879426.1"/>
    </source>
</evidence>
<organism evidence="1 2">
    <name type="scientific">Dryococelus australis</name>
    <dbReference type="NCBI Taxonomy" id="614101"/>
    <lineage>
        <taxon>Eukaryota</taxon>
        <taxon>Metazoa</taxon>
        <taxon>Ecdysozoa</taxon>
        <taxon>Arthropoda</taxon>
        <taxon>Hexapoda</taxon>
        <taxon>Insecta</taxon>
        <taxon>Pterygota</taxon>
        <taxon>Neoptera</taxon>
        <taxon>Polyneoptera</taxon>
        <taxon>Phasmatodea</taxon>
        <taxon>Verophasmatodea</taxon>
        <taxon>Anareolatae</taxon>
        <taxon>Phasmatidae</taxon>
        <taxon>Eurycanthinae</taxon>
        <taxon>Dryococelus</taxon>
    </lineage>
</organism>
<evidence type="ECO:0008006" key="3">
    <source>
        <dbReference type="Google" id="ProtNLM"/>
    </source>
</evidence>
<sequence length="334" mass="38680">MSVWRPVRKVMFQFVKENLLFNVAGYTELVIEVAGEIASSVPVVPGFSVYKISMEIVRPGVAVLAHAIKKELERKEKHKLRRRKVWVKSLIERREKFGASSNLLIELKDEDPVVYRNIVRLDFTYFDDLLQMVDGMLKKQDTTTRKAIPVATQLEITLRNQSTGDSFKSLEYLFRVPEPTILKFLPEELSTISRALQTFIEAIDEWKEIEKTFFQRWNFPRCRGAIDGKTSSLKDLLSFNYKKRTYSIILFAMMDDSDYCFTCIDIGGNGRARDSAIFRDSFLNIAMESNTLGILVWRFRVFSISVELKLETTDKVIWAAYCLHNWLRKAAPGN</sequence>
<protein>
    <recommendedName>
        <fullName evidence="3">DDE Tnp4 domain-containing protein</fullName>
    </recommendedName>
</protein>
<accession>A0ABQ9H5D7</accession>
<evidence type="ECO:0000313" key="2">
    <source>
        <dbReference type="Proteomes" id="UP001159363"/>
    </source>
</evidence>
<comment type="caution">
    <text evidence="1">The sequence shown here is derived from an EMBL/GenBank/DDBJ whole genome shotgun (WGS) entry which is preliminary data.</text>
</comment>
<dbReference type="EMBL" id="JARBHB010000007">
    <property type="protein sequence ID" value="KAJ8879426.1"/>
    <property type="molecule type" value="Genomic_DNA"/>
</dbReference>
<gene>
    <name evidence="1" type="ORF">PR048_020034</name>
</gene>
<proteinExistence type="predicted"/>
<dbReference type="Proteomes" id="UP001159363">
    <property type="component" value="Chromosome 6"/>
</dbReference>
<reference evidence="1 2" key="1">
    <citation type="submission" date="2023-02" db="EMBL/GenBank/DDBJ databases">
        <title>LHISI_Scaffold_Assembly.</title>
        <authorList>
            <person name="Stuart O.P."/>
            <person name="Cleave R."/>
            <person name="Magrath M.J.L."/>
            <person name="Mikheyev A.S."/>
        </authorList>
    </citation>
    <scope>NUCLEOTIDE SEQUENCE [LARGE SCALE GENOMIC DNA]</scope>
    <source>
        <strain evidence="1">Daus_M_001</strain>
        <tissue evidence="1">Leg muscle</tissue>
    </source>
</reference>